<accession>A0ABU3UID0</accession>
<protein>
    <submittedName>
        <fullName evidence="2">Uncharacterized protein</fullName>
    </submittedName>
</protein>
<evidence type="ECO:0000313" key="2">
    <source>
        <dbReference type="EMBL" id="MDU8993678.1"/>
    </source>
</evidence>
<evidence type="ECO:0000313" key="3">
    <source>
        <dbReference type="Proteomes" id="UP001257627"/>
    </source>
</evidence>
<feature type="compositionally biased region" description="Polar residues" evidence="1">
    <location>
        <begin position="63"/>
        <end position="72"/>
    </location>
</feature>
<dbReference type="Proteomes" id="UP001257627">
    <property type="component" value="Unassembled WGS sequence"/>
</dbReference>
<proteinExistence type="predicted"/>
<evidence type="ECO:0000256" key="1">
    <source>
        <dbReference type="SAM" id="MobiDB-lite"/>
    </source>
</evidence>
<comment type="caution">
    <text evidence="2">The sequence shown here is derived from an EMBL/GenBank/DDBJ whole genome shotgun (WGS) entry which is preliminary data.</text>
</comment>
<feature type="region of interest" description="Disordered" evidence="1">
    <location>
        <begin position="41"/>
        <end position="72"/>
    </location>
</feature>
<keyword evidence="3" id="KW-1185">Reference proteome</keyword>
<dbReference type="EMBL" id="JARAKF010000001">
    <property type="protein sequence ID" value="MDU8993678.1"/>
    <property type="molecule type" value="Genomic_DNA"/>
</dbReference>
<gene>
    <name evidence="2" type="ORF">PU648_15360</name>
</gene>
<name>A0ABU3UID0_9ACTN</name>
<sequence>MTDLMSSADGLDLWPGHRYSTKDSLHRRLERVLARVDQDPRYADSVGSGNIGDRIVADHPDTSGISQLSRGS</sequence>
<organism evidence="2 3">
    <name type="scientific">Streptomyces mirabilis</name>
    <dbReference type="NCBI Taxonomy" id="68239"/>
    <lineage>
        <taxon>Bacteria</taxon>
        <taxon>Bacillati</taxon>
        <taxon>Actinomycetota</taxon>
        <taxon>Actinomycetes</taxon>
        <taxon>Kitasatosporales</taxon>
        <taxon>Streptomycetaceae</taxon>
        <taxon>Streptomyces</taxon>
    </lineage>
</organism>
<reference evidence="2 3" key="1">
    <citation type="submission" date="2023-02" db="EMBL/GenBank/DDBJ databases">
        <authorList>
            <person name="Maleckis M."/>
        </authorList>
    </citation>
    <scope>NUCLEOTIDE SEQUENCE [LARGE SCALE GENOMIC DNA]</scope>
    <source>
        <strain evidence="2 3">P8-A2</strain>
    </source>
</reference>